<evidence type="ECO:0000256" key="2">
    <source>
        <dbReference type="ARBA" id="ARBA00022491"/>
    </source>
</evidence>
<dbReference type="EMBL" id="JMPJ01000069">
    <property type="protein sequence ID" value="KFC78265.1"/>
    <property type="molecule type" value="Genomic_DNA"/>
</dbReference>
<dbReference type="InterPro" id="IPR036390">
    <property type="entry name" value="WH_DNA-bd_sf"/>
</dbReference>
<dbReference type="OrthoDB" id="8807047at2"/>
<feature type="domain" description="HTH lysR-type" evidence="6">
    <location>
        <begin position="9"/>
        <end position="66"/>
    </location>
</feature>
<name>A0A085G3H0_EWIA3</name>
<dbReference type="InterPro" id="IPR036388">
    <property type="entry name" value="WH-like_DNA-bd_sf"/>
</dbReference>
<dbReference type="InterPro" id="IPR005119">
    <property type="entry name" value="LysR_subst-bd"/>
</dbReference>
<organism evidence="7 8">
    <name type="scientific">Ewingella americana (strain ATCC 33852 / DSM 4580 / CCUG 14506 / JCM 5911 / LMG 7869 / NCTC 12157 / CDC 1468-78)</name>
    <dbReference type="NCBI Taxonomy" id="910964"/>
    <lineage>
        <taxon>Bacteria</taxon>
        <taxon>Pseudomonadati</taxon>
        <taxon>Pseudomonadota</taxon>
        <taxon>Gammaproteobacteria</taxon>
        <taxon>Enterobacterales</taxon>
        <taxon>Yersiniaceae</taxon>
        <taxon>Ewingella</taxon>
    </lineage>
</organism>
<dbReference type="Gene3D" id="3.40.190.10">
    <property type="entry name" value="Periplasmic binding protein-like II"/>
    <property type="match status" value="2"/>
</dbReference>
<accession>A0A085G3H0</accession>
<sequence length="303" mass="34601">MNDFSVNLPTIKQLQCFIAVAHELNFRRAAEQMKMSQPPLTRQIQTFEALLGQPLFIRNTHQVQLTEAGKQLQRQAKPLIEQLSRLVKELKVESEKLRVGVTRALDFTLIPSIHAHLATLMDIDEVLSYHLNSRQLLKMLDSQNLDIVFTGEKSSGHDDEFNFFWLHREPLMLALPASHPAALQDRVSLKDVADLALFWFSRSANPSFYDKCEQVFNALPFALQFKPESEDSLLTLANVARGNGMALMPQSMCLSTREGLCYRKLDEQTSSHLNIDVYLATRKNERREHVLEAVNVFLPEKKG</sequence>
<dbReference type="PANTHER" id="PTHR30346:SF17">
    <property type="entry name" value="LYSR FAMILY TRANSCRIPTIONAL REGULATOR"/>
    <property type="match status" value="1"/>
</dbReference>
<dbReference type="Pfam" id="PF00126">
    <property type="entry name" value="HTH_1"/>
    <property type="match status" value="1"/>
</dbReference>
<dbReference type="AlphaFoldDB" id="A0A085G3H0"/>
<dbReference type="SUPFAM" id="SSF46785">
    <property type="entry name" value="Winged helix' DNA-binding domain"/>
    <property type="match status" value="1"/>
</dbReference>
<gene>
    <name evidence="7" type="ORF">GEAM_3874</name>
</gene>
<comment type="caution">
    <text evidence="7">The sequence shown here is derived from an EMBL/GenBank/DDBJ whole genome shotgun (WGS) entry which is preliminary data.</text>
</comment>
<evidence type="ECO:0000256" key="4">
    <source>
        <dbReference type="ARBA" id="ARBA00023125"/>
    </source>
</evidence>
<dbReference type="eggNOG" id="COG0583">
    <property type="taxonomic scope" value="Bacteria"/>
</dbReference>
<keyword evidence="2" id="KW-0678">Repressor</keyword>
<dbReference type="PRINTS" id="PR00039">
    <property type="entry name" value="HTHLYSR"/>
</dbReference>
<dbReference type="Proteomes" id="UP000028640">
    <property type="component" value="Unassembled WGS sequence"/>
</dbReference>
<comment type="similarity">
    <text evidence="1">Belongs to the LysR transcriptional regulatory family.</text>
</comment>
<evidence type="ECO:0000256" key="5">
    <source>
        <dbReference type="ARBA" id="ARBA00023163"/>
    </source>
</evidence>
<keyword evidence="3" id="KW-0805">Transcription regulation</keyword>
<protein>
    <submittedName>
        <fullName evidence="7">LysR family transcriptional regulator</fullName>
    </submittedName>
</protein>
<keyword evidence="4" id="KW-0238">DNA-binding</keyword>
<evidence type="ECO:0000256" key="3">
    <source>
        <dbReference type="ARBA" id="ARBA00023015"/>
    </source>
</evidence>
<dbReference type="CDD" id="cd08414">
    <property type="entry name" value="PBP2_LTTR_aromatics_like"/>
    <property type="match status" value="1"/>
</dbReference>
<dbReference type="PANTHER" id="PTHR30346">
    <property type="entry name" value="TRANSCRIPTIONAL DUAL REGULATOR HCAR-RELATED"/>
    <property type="match status" value="1"/>
</dbReference>
<dbReference type="Gene3D" id="1.10.10.10">
    <property type="entry name" value="Winged helix-like DNA-binding domain superfamily/Winged helix DNA-binding domain"/>
    <property type="match status" value="1"/>
</dbReference>
<dbReference type="Pfam" id="PF03466">
    <property type="entry name" value="LysR_substrate"/>
    <property type="match status" value="1"/>
</dbReference>
<dbReference type="SUPFAM" id="SSF53850">
    <property type="entry name" value="Periplasmic binding protein-like II"/>
    <property type="match status" value="1"/>
</dbReference>
<dbReference type="GeneID" id="78383036"/>
<evidence type="ECO:0000313" key="7">
    <source>
        <dbReference type="EMBL" id="KFC78265.1"/>
    </source>
</evidence>
<dbReference type="FunFam" id="1.10.10.10:FF:000001">
    <property type="entry name" value="LysR family transcriptional regulator"/>
    <property type="match status" value="1"/>
</dbReference>
<reference evidence="7 8" key="1">
    <citation type="submission" date="2014-05" db="EMBL/GenBank/DDBJ databases">
        <title>ATOL: Assembling a taxonomically balanced genome-scale reconstruction of the evolutionary history of the Enterobacteriaceae.</title>
        <authorList>
            <person name="Plunkett G.III."/>
            <person name="Neeno-Eckwall E.C."/>
            <person name="Glasner J.D."/>
            <person name="Perna N.T."/>
        </authorList>
    </citation>
    <scope>NUCLEOTIDE SEQUENCE [LARGE SCALE GENOMIC DNA]</scope>
    <source>
        <strain evidence="7 8">ATCC 33852</strain>
    </source>
</reference>
<dbReference type="GO" id="GO:0003677">
    <property type="term" value="F:DNA binding"/>
    <property type="evidence" value="ECO:0007669"/>
    <property type="project" value="UniProtKB-KW"/>
</dbReference>
<keyword evidence="8" id="KW-1185">Reference proteome</keyword>
<proteinExistence type="inferred from homology"/>
<dbReference type="PROSITE" id="PS50931">
    <property type="entry name" value="HTH_LYSR"/>
    <property type="match status" value="1"/>
</dbReference>
<evidence type="ECO:0000256" key="1">
    <source>
        <dbReference type="ARBA" id="ARBA00009437"/>
    </source>
</evidence>
<dbReference type="STRING" id="910964.GEAM_3874"/>
<keyword evidence="5" id="KW-0804">Transcription</keyword>
<dbReference type="GO" id="GO:0003700">
    <property type="term" value="F:DNA-binding transcription factor activity"/>
    <property type="evidence" value="ECO:0007669"/>
    <property type="project" value="InterPro"/>
</dbReference>
<evidence type="ECO:0000313" key="8">
    <source>
        <dbReference type="Proteomes" id="UP000028640"/>
    </source>
</evidence>
<evidence type="ECO:0000259" key="6">
    <source>
        <dbReference type="PROSITE" id="PS50931"/>
    </source>
</evidence>
<dbReference type="InterPro" id="IPR000847">
    <property type="entry name" value="LysR_HTH_N"/>
</dbReference>
<dbReference type="GO" id="GO:0032993">
    <property type="term" value="C:protein-DNA complex"/>
    <property type="evidence" value="ECO:0007669"/>
    <property type="project" value="TreeGrafter"/>
</dbReference>
<dbReference type="RefSeq" id="WP_034794878.1">
    <property type="nucleotide sequence ID" value="NZ_JMPJ01000069.1"/>
</dbReference>